<keyword evidence="4 8" id="KW-0321">Glycogen metabolism</keyword>
<dbReference type="SUPFAM" id="SSF48208">
    <property type="entry name" value="Six-hairpin glycosidases"/>
    <property type="match status" value="1"/>
</dbReference>
<organism evidence="10">
    <name type="scientific">Mus musculus</name>
    <name type="common">Mouse</name>
    <dbReference type="NCBI Taxonomy" id="10090"/>
    <lineage>
        <taxon>Eukaryota</taxon>
        <taxon>Metazoa</taxon>
        <taxon>Chordata</taxon>
        <taxon>Craniata</taxon>
        <taxon>Vertebrata</taxon>
        <taxon>Euteleostomi</taxon>
        <taxon>Mammalia</taxon>
        <taxon>Eutheria</taxon>
        <taxon>Euarchontoglires</taxon>
        <taxon>Glires</taxon>
        <taxon>Rodentia</taxon>
        <taxon>Myomorpha</taxon>
        <taxon>Muroidea</taxon>
        <taxon>Muridae</taxon>
        <taxon>Murinae</taxon>
        <taxon>Mus</taxon>
        <taxon>Mus</taxon>
    </lineage>
</organism>
<evidence type="ECO:0000256" key="5">
    <source>
        <dbReference type="ARBA" id="ARBA00022860"/>
    </source>
</evidence>
<sequence>MANSPDAAFSSPALLRSGSVYEPLKSINLPRPDNETLWDKLDHYYRIVKSTMLMYQSPTTGLFPTKTCGGEEKSKVHESLYCAAGAWALALAYRRIDDDKGRTHELEHSAIKCMRGILYCYMRQADKVQQFKQDPRPTTCLHSVFSVHTGDELLSYEEYGHLQINAVSLFLLYLVEMISSGLQIIYNTDEVSFIQNLVFCVERVYRVPDFGVWERGSKYNNGSTELHSRYLPSFEDGLIVVYRYRFKYETKNPKHAAGSVVSVDSSTACFPVCNPSRIHLQ</sequence>
<reference evidence="10" key="2">
    <citation type="journal article" date="2000" name="Genome Res.">
        <title>Normalization and subtraction of cap-trapper-selected cDNAs to prepare full-length cDNA libraries for rapid discovery of new genes.</title>
        <authorList>
            <person name="Carninci P."/>
            <person name="Shibata Y."/>
            <person name="Hayatsu N."/>
            <person name="Sugahara Y."/>
            <person name="Shibata K."/>
            <person name="Itoh M."/>
            <person name="Konno H."/>
            <person name="Okazaki Y."/>
            <person name="Muramatsu M."/>
            <person name="Hayashizaki Y."/>
        </authorList>
    </citation>
    <scope>NUCLEOTIDE SEQUENCE</scope>
    <source>
        <strain evidence="10">C57BL/6J</strain>
        <tissue evidence="10">Brain</tissue>
    </source>
</reference>
<reference evidence="10" key="1">
    <citation type="journal article" date="1999" name="Methods Enzymol.">
        <title>High-efficiency full-length cDNA cloning.</title>
        <authorList>
            <person name="Carninci P."/>
            <person name="Hayashizaki Y."/>
        </authorList>
    </citation>
    <scope>NUCLEOTIDE SEQUENCE</scope>
    <source>
        <strain evidence="10">C57BL/6J</strain>
        <tissue evidence="10">Brain</tissue>
    </source>
</reference>
<comment type="similarity">
    <text evidence="3 8">Belongs to the phosphorylase b kinase regulatory chain family.</text>
</comment>
<evidence type="ECO:0000256" key="8">
    <source>
        <dbReference type="RuleBase" id="RU364123"/>
    </source>
</evidence>
<dbReference type="MGI" id="MGI:97578">
    <property type="gene designation" value="Phkb"/>
</dbReference>
<dbReference type="UCSC" id="uc009mqi.1">
    <property type="organism name" value="mouse"/>
</dbReference>
<dbReference type="Pfam" id="PF00723">
    <property type="entry name" value="Glyco_hydro_15"/>
    <property type="match status" value="1"/>
</dbReference>
<dbReference type="GO" id="GO:0005977">
    <property type="term" value="P:glycogen metabolic process"/>
    <property type="evidence" value="ECO:0007669"/>
    <property type="project" value="UniProtKB-UniPathway"/>
</dbReference>
<accession>Q3TMP9</accession>
<comment type="subunit">
    <text evidence="7 8">Hexadecamer of 4 heterotetramers, each composed of alpha, beta, gamma, and delta subunits. Alpha (PHKA1 or PHKA2) and beta (PHKB) are regulatory subunits, gamma (PHKG1 or PHKG2) is the catalytic subunit, and delta is calmodulin.</text>
</comment>
<dbReference type="GO" id="GO:0005886">
    <property type="term" value="C:plasma membrane"/>
    <property type="evidence" value="ECO:0007669"/>
    <property type="project" value="UniProtKB-SubCell"/>
</dbReference>
<evidence type="ECO:0000256" key="7">
    <source>
        <dbReference type="ARBA" id="ARBA00025890"/>
    </source>
</evidence>
<dbReference type="InterPro" id="IPR011613">
    <property type="entry name" value="GH15-like"/>
</dbReference>
<proteinExistence type="evidence at transcript level"/>
<evidence type="ECO:0000256" key="4">
    <source>
        <dbReference type="ARBA" id="ARBA00022600"/>
    </source>
</evidence>
<dbReference type="AGR" id="MGI:97578"/>
<dbReference type="UniPathway" id="UPA00163"/>
<dbReference type="InterPro" id="IPR008734">
    <property type="entry name" value="PHK_A/B_su"/>
</dbReference>
<keyword evidence="8" id="KW-1003">Cell membrane</keyword>
<evidence type="ECO:0000256" key="3">
    <source>
        <dbReference type="ARBA" id="ARBA00007128"/>
    </source>
</evidence>
<evidence type="ECO:0000313" key="11">
    <source>
        <dbReference type="MGI" id="MGI:97578"/>
    </source>
</evidence>
<evidence type="ECO:0000256" key="2">
    <source>
        <dbReference type="ARBA" id="ARBA00005131"/>
    </source>
</evidence>
<reference evidence="10" key="8">
    <citation type="journal article" date="2005" name="Science">
        <title>Antisense Transcription in the Mammalian Transcriptome.</title>
        <authorList>
            <consortium name="RIKEN Genome Exploration Research Group and Genome Science Group (Genome Network Project Core Group) and the FANTOM Consortium"/>
        </authorList>
    </citation>
    <scope>NUCLEOTIDE SEQUENCE</scope>
    <source>
        <strain evidence="10">C57BL/6J</strain>
        <tissue evidence="10">Brain</tissue>
    </source>
</reference>
<gene>
    <name evidence="11" type="primary">Phkb</name>
</gene>
<protein>
    <recommendedName>
        <fullName evidence="8">Phosphorylase b kinase regulatory subunit</fullName>
    </recommendedName>
</protein>
<keyword evidence="5 8" id="KW-0112">Calmodulin-binding</keyword>
<keyword evidence="8" id="KW-0449">Lipoprotein</keyword>
<dbReference type="PANTHER" id="PTHR10749:SF8">
    <property type="entry name" value="PHOSPHORYLASE B KINASE REGULATORY SUBUNIT BETA"/>
    <property type="match status" value="1"/>
</dbReference>
<reference evidence="10" key="3">
    <citation type="journal article" date="2000" name="Genome Res.">
        <title>RIKEN integrated sequence analysis (RISA) system--384-format sequencing pipeline with 384 multicapillary sequencer.</title>
        <authorList>
            <person name="Shibata K."/>
            <person name="Itoh M."/>
            <person name="Aizawa K."/>
            <person name="Nagaoka S."/>
            <person name="Sasaki N."/>
            <person name="Carninci P."/>
            <person name="Konno H."/>
            <person name="Akiyama J."/>
            <person name="Nishi K."/>
            <person name="Kitsunai T."/>
            <person name="Tashiro H."/>
            <person name="Itoh M."/>
            <person name="Sumi N."/>
            <person name="Ishii Y."/>
            <person name="Nakamura S."/>
            <person name="Hazama M."/>
            <person name="Nishine T."/>
            <person name="Harada A."/>
            <person name="Yamamoto R."/>
            <person name="Matsumoto H."/>
            <person name="Sakaguchi S."/>
            <person name="Ikegami T."/>
            <person name="Kashiwagi K."/>
            <person name="Fujiwake S."/>
            <person name="Inoue K."/>
            <person name="Togawa Y."/>
            <person name="Izawa M."/>
            <person name="Ohara E."/>
            <person name="Watahiki M."/>
            <person name="Yoneda Y."/>
            <person name="Ishikawa T."/>
            <person name="Ozawa K."/>
            <person name="Tanaka T."/>
            <person name="Matsuura S."/>
            <person name="Kawai J."/>
            <person name="Okazaki Y."/>
            <person name="Muramatsu M."/>
            <person name="Inoue Y."/>
            <person name="Kira A."/>
            <person name="Hayashizaki Y."/>
        </authorList>
    </citation>
    <scope>NUCLEOTIDE SEQUENCE</scope>
    <source>
        <strain evidence="10">C57BL/6J</strain>
        <tissue evidence="10">Brain</tissue>
    </source>
</reference>
<dbReference type="EMBL" id="AK165815">
    <property type="protein sequence ID" value="BAE38392.1"/>
    <property type="molecule type" value="mRNA"/>
</dbReference>
<keyword evidence="6 8" id="KW-0636">Prenylation</keyword>
<dbReference type="InterPro" id="IPR008928">
    <property type="entry name" value="6-hairpin_glycosidase_sf"/>
</dbReference>
<reference evidence="10" key="6">
    <citation type="submission" date="2004-04" db="EMBL/GenBank/DDBJ databases">
        <authorList>
            <person name="Arakawa T."/>
            <person name="Carninci P."/>
            <person name="Fukuda S."/>
            <person name="Hashizume W."/>
            <person name="Hayashida K."/>
            <person name="Hori F."/>
            <person name="Iida J."/>
            <person name="Imamura K."/>
            <person name="Imotani K."/>
            <person name="Itoh M."/>
            <person name="Kanagawa S."/>
            <person name="Kawai J."/>
            <person name="Kojima M."/>
            <person name="Konno H."/>
            <person name="Murata M."/>
            <person name="Nakamura M."/>
            <person name="Ninomiya N."/>
            <person name="Nishiyori H."/>
            <person name="Nomura K."/>
            <person name="Ohno M."/>
            <person name="Sakazume N."/>
            <person name="Sano H."/>
            <person name="Sasaki D."/>
            <person name="Shibata K."/>
            <person name="Shiraki T."/>
            <person name="Tagami M."/>
            <person name="Tagami Y."/>
            <person name="Waki K."/>
            <person name="Watahiki A."/>
            <person name="Muramatsu M."/>
            <person name="Hayashizaki Y."/>
        </authorList>
    </citation>
    <scope>NUCLEOTIDE SEQUENCE</scope>
    <source>
        <strain evidence="10">C57BL/6J</strain>
        <tissue evidence="10">Brain</tissue>
    </source>
</reference>
<evidence type="ECO:0000259" key="9">
    <source>
        <dbReference type="Pfam" id="PF00723"/>
    </source>
</evidence>
<keyword evidence="8" id="KW-0119">Carbohydrate metabolism</keyword>
<dbReference type="PANTHER" id="PTHR10749">
    <property type="entry name" value="PHOSPHORYLASE B KINASE REGULATORY SUBUNIT"/>
    <property type="match status" value="1"/>
</dbReference>
<reference evidence="10" key="4">
    <citation type="journal article" date="2001" name="Nature">
        <title>Functional annotation of a full-length mouse cDNA collection.</title>
        <authorList>
            <consortium name="The RIKEN Genome Exploration Research Group Phase II Team and the FANTOM Consortium"/>
        </authorList>
    </citation>
    <scope>NUCLEOTIDE SEQUENCE</scope>
    <source>
        <strain evidence="10">C57BL/6J</strain>
        <tissue evidence="10">Brain</tissue>
    </source>
</reference>
<keyword evidence="8" id="KW-0472">Membrane</keyword>
<dbReference type="GO" id="GO:0005516">
    <property type="term" value="F:calmodulin binding"/>
    <property type="evidence" value="ECO:0007669"/>
    <property type="project" value="UniProtKB-KW"/>
</dbReference>
<evidence type="ECO:0000256" key="1">
    <source>
        <dbReference type="ARBA" id="ARBA00004342"/>
    </source>
</evidence>
<dbReference type="AlphaFoldDB" id="Q3TMP9"/>
<comment type="subcellular location">
    <subcellularLocation>
        <location evidence="1 8">Cell membrane</location>
        <topology evidence="1 8">Lipid-anchor</topology>
        <orientation evidence="1 8">Cytoplasmic side</orientation>
    </subcellularLocation>
</comment>
<name>Q3TMP9_MOUSE</name>
<evidence type="ECO:0000313" key="10">
    <source>
        <dbReference type="EMBL" id="BAE38392.1"/>
    </source>
</evidence>
<evidence type="ECO:0000256" key="6">
    <source>
        <dbReference type="ARBA" id="ARBA00023289"/>
    </source>
</evidence>
<comment type="function">
    <text evidence="8">Phosphorylase b kinase catalyzes the phosphorylation of serine in certain substrates, including troponin I.</text>
</comment>
<reference evidence="10" key="5">
    <citation type="journal article" date="2002" name="Nature">
        <title>Analysis of the mouse transcriptome based on functional annotation of 60,770 full-length cDNAs.</title>
        <authorList>
            <consortium name="The FANTOM Consortium and the RIKEN Genome Exploration Research Group Phase I and II Team"/>
        </authorList>
    </citation>
    <scope>NUCLEOTIDE SEQUENCE</scope>
    <source>
        <strain evidence="10">C57BL/6J</strain>
        <tissue evidence="10">Brain</tissue>
    </source>
</reference>
<reference evidence="10" key="7">
    <citation type="journal article" date="2005" name="Science">
        <title>The Transcriptional Landscape of the Mammalian Genome.</title>
        <authorList>
            <consortium name="The FANTOM Consortium"/>
            <consortium name="Riken Genome Exploration Research Group and Genome Science Group (Genome Network Project Core Group)"/>
        </authorList>
    </citation>
    <scope>NUCLEOTIDE SEQUENCE</scope>
    <source>
        <strain evidence="10">C57BL/6J</strain>
        <tissue evidence="10">Brain</tissue>
    </source>
</reference>
<feature type="domain" description="GH15-like" evidence="9">
    <location>
        <begin position="41"/>
        <end position="226"/>
    </location>
</feature>
<comment type="pathway">
    <text evidence="2 8">Glycan biosynthesis; glycogen metabolism.</text>
</comment>